<evidence type="ECO:0000313" key="1">
    <source>
        <dbReference type="EMBL" id="KAG0423971.1"/>
    </source>
</evidence>
<keyword evidence="2" id="KW-1185">Reference proteome</keyword>
<accession>A0AC60PS67</accession>
<gene>
    <name evidence="1" type="ORF">HPB47_000268</name>
</gene>
<organism evidence="1 2">
    <name type="scientific">Ixodes persulcatus</name>
    <name type="common">Taiga tick</name>
    <dbReference type="NCBI Taxonomy" id="34615"/>
    <lineage>
        <taxon>Eukaryota</taxon>
        <taxon>Metazoa</taxon>
        <taxon>Ecdysozoa</taxon>
        <taxon>Arthropoda</taxon>
        <taxon>Chelicerata</taxon>
        <taxon>Arachnida</taxon>
        <taxon>Acari</taxon>
        <taxon>Parasitiformes</taxon>
        <taxon>Ixodida</taxon>
        <taxon>Ixodoidea</taxon>
        <taxon>Ixodidae</taxon>
        <taxon>Ixodinae</taxon>
        <taxon>Ixodes</taxon>
    </lineage>
</organism>
<comment type="caution">
    <text evidence="1">The sequence shown here is derived from an EMBL/GenBank/DDBJ whole genome shotgun (WGS) entry which is preliminary data.</text>
</comment>
<dbReference type="EMBL" id="JABSTQ010010033">
    <property type="protein sequence ID" value="KAG0423971.1"/>
    <property type="molecule type" value="Genomic_DNA"/>
</dbReference>
<reference evidence="1 2" key="1">
    <citation type="journal article" date="2020" name="Cell">
        <title>Large-Scale Comparative Analyses of Tick Genomes Elucidate Their Genetic Diversity and Vector Capacities.</title>
        <authorList>
            <consortium name="Tick Genome and Microbiome Consortium (TIGMIC)"/>
            <person name="Jia N."/>
            <person name="Wang J."/>
            <person name="Shi W."/>
            <person name="Du L."/>
            <person name="Sun Y."/>
            <person name="Zhan W."/>
            <person name="Jiang J.F."/>
            <person name="Wang Q."/>
            <person name="Zhang B."/>
            <person name="Ji P."/>
            <person name="Bell-Sakyi L."/>
            <person name="Cui X.M."/>
            <person name="Yuan T.T."/>
            <person name="Jiang B.G."/>
            <person name="Yang W.F."/>
            <person name="Lam T.T."/>
            <person name="Chang Q.C."/>
            <person name="Ding S.J."/>
            <person name="Wang X.J."/>
            <person name="Zhu J.G."/>
            <person name="Ruan X.D."/>
            <person name="Zhao L."/>
            <person name="Wei J.T."/>
            <person name="Ye R.Z."/>
            <person name="Que T.C."/>
            <person name="Du C.H."/>
            <person name="Zhou Y.H."/>
            <person name="Cheng J.X."/>
            <person name="Dai P.F."/>
            <person name="Guo W.B."/>
            <person name="Han X.H."/>
            <person name="Huang E.J."/>
            <person name="Li L.F."/>
            <person name="Wei W."/>
            <person name="Gao Y.C."/>
            <person name="Liu J.Z."/>
            <person name="Shao H.Z."/>
            <person name="Wang X."/>
            <person name="Wang C.C."/>
            <person name="Yang T.C."/>
            <person name="Huo Q.B."/>
            <person name="Li W."/>
            <person name="Chen H.Y."/>
            <person name="Chen S.E."/>
            <person name="Zhou L.G."/>
            <person name="Ni X.B."/>
            <person name="Tian J.H."/>
            <person name="Sheng Y."/>
            <person name="Liu T."/>
            <person name="Pan Y.S."/>
            <person name="Xia L.Y."/>
            <person name="Li J."/>
            <person name="Zhao F."/>
            <person name="Cao W.C."/>
        </authorList>
    </citation>
    <scope>NUCLEOTIDE SEQUENCE [LARGE SCALE GENOMIC DNA]</scope>
    <source>
        <strain evidence="1">Iper-2018</strain>
    </source>
</reference>
<protein>
    <submittedName>
        <fullName evidence="1">Uncharacterized protein</fullName>
    </submittedName>
</protein>
<proteinExistence type="predicted"/>
<sequence length="264" mass="30187">MYLSKPCKQSQQRLGTFPPRTSHGIRDVPDVARQTTDNHHRKIQHLLLNPVDVLAIQEPLTQPGDFRLSPYMIYSSAPLLANGRSRALLLVKAGLLRNRVDLSAFSSHSAEYVAATIRVHGVEFTVVSVRLGRKKLERQPVNDPADFYFAELQRTQYHMRGSVLEDVTTSLGLEGLNDGSETFVRQGVHGSVLYLTFTPRDIAASWTVIYLNLCAARWRAQRKARRTNIAGDWQPHRKIDAKFRRHTTRMEPAMRLFWIPRKPH</sequence>
<dbReference type="Proteomes" id="UP000805193">
    <property type="component" value="Unassembled WGS sequence"/>
</dbReference>
<name>A0AC60PS67_IXOPE</name>
<evidence type="ECO:0000313" key="2">
    <source>
        <dbReference type="Proteomes" id="UP000805193"/>
    </source>
</evidence>